<protein>
    <submittedName>
        <fullName evidence="3">Uncharacterized protein</fullName>
    </submittedName>
</protein>
<feature type="transmembrane region" description="Helical" evidence="2">
    <location>
        <begin position="103"/>
        <end position="122"/>
    </location>
</feature>
<dbReference type="AlphaFoldDB" id="A0A3A4A6Y9"/>
<name>A0A3A4A6Y9_9ACTN</name>
<keyword evidence="2" id="KW-0472">Membrane</keyword>
<evidence type="ECO:0000313" key="4">
    <source>
        <dbReference type="Proteomes" id="UP000265768"/>
    </source>
</evidence>
<feature type="region of interest" description="Disordered" evidence="1">
    <location>
        <begin position="196"/>
        <end position="318"/>
    </location>
</feature>
<dbReference type="Proteomes" id="UP000265768">
    <property type="component" value="Unassembled WGS sequence"/>
</dbReference>
<proteinExistence type="predicted"/>
<feature type="region of interest" description="Disordered" evidence="1">
    <location>
        <begin position="137"/>
        <end position="161"/>
    </location>
</feature>
<sequence>MLGAPLFAVMFTGERPAGVLREVWSWWSALRPLDGRERRTVLRAVRHGISVPPSLRPYAIWHARHVLRWRESRARWLLLCIFWLTLPVTVVLAIVAVTSGSAAAVAVVAAAVAVPGAILWATRARMARNAARTLAASRRLPGPGPTAAEVAARPVPAPRPRPAEPLIPFPVLADVEASAANADAGTFPALADPAAGTPAGAAAGAASSDGETAREDADRDVPEPVGAAVTAAAPNTGSGDAAPAASPEAAPPKTASSKTTSSKTTSSKTTSPKTASPQAGAETREGGGKAATAKPGAKNGGHKRSRPARPAKRTRSAA</sequence>
<reference evidence="3 4" key="1">
    <citation type="submission" date="2018-09" db="EMBL/GenBank/DDBJ databases">
        <title>YIM 75507 draft genome.</title>
        <authorList>
            <person name="Tang S."/>
            <person name="Feng Y."/>
        </authorList>
    </citation>
    <scope>NUCLEOTIDE SEQUENCE [LARGE SCALE GENOMIC DNA]</scope>
    <source>
        <strain evidence="3 4">YIM 75507</strain>
    </source>
</reference>
<feature type="compositionally biased region" description="Low complexity" evidence="1">
    <location>
        <begin position="238"/>
        <end position="277"/>
    </location>
</feature>
<feature type="transmembrane region" description="Helical" evidence="2">
    <location>
        <begin position="76"/>
        <end position="97"/>
    </location>
</feature>
<feature type="compositionally biased region" description="Basic and acidic residues" evidence="1">
    <location>
        <begin position="211"/>
        <end position="222"/>
    </location>
</feature>
<dbReference type="EMBL" id="QZEY01000021">
    <property type="protein sequence ID" value="RJL22787.1"/>
    <property type="molecule type" value="Genomic_DNA"/>
</dbReference>
<accession>A0A3A4A6Y9</accession>
<evidence type="ECO:0000256" key="1">
    <source>
        <dbReference type="SAM" id="MobiDB-lite"/>
    </source>
</evidence>
<keyword evidence="2" id="KW-1133">Transmembrane helix</keyword>
<feature type="compositionally biased region" description="Basic residues" evidence="1">
    <location>
        <begin position="300"/>
        <end position="318"/>
    </location>
</feature>
<feature type="compositionally biased region" description="Low complexity" evidence="1">
    <location>
        <begin position="196"/>
        <end position="210"/>
    </location>
</feature>
<keyword evidence="2" id="KW-0812">Transmembrane</keyword>
<evidence type="ECO:0000313" key="3">
    <source>
        <dbReference type="EMBL" id="RJL22787.1"/>
    </source>
</evidence>
<evidence type="ECO:0000256" key="2">
    <source>
        <dbReference type="SAM" id="Phobius"/>
    </source>
</evidence>
<gene>
    <name evidence="3" type="ORF">D5H75_34960</name>
</gene>
<comment type="caution">
    <text evidence="3">The sequence shown here is derived from an EMBL/GenBank/DDBJ whole genome shotgun (WGS) entry which is preliminary data.</text>
</comment>
<keyword evidence="4" id="KW-1185">Reference proteome</keyword>
<organism evidence="3 4">
    <name type="scientific">Bailinhaonella thermotolerans</name>
    <dbReference type="NCBI Taxonomy" id="1070861"/>
    <lineage>
        <taxon>Bacteria</taxon>
        <taxon>Bacillati</taxon>
        <taxon>Actinomycetota</taxon>
        <taxon>Actinomycetes</taxon>
        <taxon>Streptosporangiales</taxon>
        <taxon>Streptosporangiaceae</taxon>
        <taxon>Bailinhaonella</taxon>
    </lineage>
</organism>